<gene>
    <name evidence="1" type="ORF">J2X78_002947</name>
</gene>
<dbReference type="EMBL" id="JAVDTF010000002">
    <property type="protein sequence ID" value="MDR6784382.1"/>
    <property type="molecule type" value="Genomic_DNA"/>
</dbReference>
<name>A0ACC6KYY3_9SPHI</name>
<proteinExistence type="predicted"/>
<protein>
    <submittedName>
        <fullName evidence="1">Uncharacterized protein</fullName>
    </submittedName>
</protein>
<dbReference type="Proteomes" id="UP001246858">
    <property type="component" value="Unassembled WGS sequence"/>
</dbReference>
<evidence type="ECO:0000313" key="2">
    <source>
        <dbReference type="Proteomes" id="UP001246858"/>
    </source>
</evidence>
<keyword evidence="2" id="KW-1185">Reference proteome</keyword>
<evidence type="ECO:0000313" key="1">
    <source>
        <dbReference type="EMBL" id="MDR6784382.1"/>
    </source>
</evidence>
<sequence length="113" mass="12595">MKSKLLLAAALMFMTFLTSFTTSPETNGRSTWGAWISSGSHASGELTACDELFHARDLDTDDTVQWYVNNVYMGSTRDIYLTVSPGDVVEIIVNADEPDYTYAYYDTIIPCDN</sequence>
<accession>A0ACC6KYY3</accession>
<reference evidence="1" key="1">
    <citation type="submission" date="2023-07" db="EMBL/GenBank/DDBJ databases">
        <title>Sorghum-associated microbial communities from plants grown in Nebraska, USA.</title>
        <authorList>
            <person name="Schachtman D."/>
        </authorList>
    </citation>
    <scope>NUCLEOTIDE SEQUENCE</scope>
    <source>
        <strain evidence="1">2697</strain>
    </source>
</reference>
<organism evidence="1 2">
    <name type="scientific">Pedobacter africanus</name>
    <dbReference type="NCBI Taxonomy" id="151894"/>
    <lineage>
        <taxon>Bacteria</taxon>
        <taxon>Pseudomonadati</taxon>
        <taxon>Bacteroidota</taxon>
        <taxon>Sphingobacteriia</taxon>
        <taxon>Sphingobacteriales</taxon>
        <taxon>Sphingobacteriaceae</taxon>
        <taxon>Pedobacter</taxon>
    </lineage>
</organism>
<comment type="caution">
    <text evidence="1">The sequence shown here is derived from an EMBL/GenBank/DDBJ whole genome shotgun (WGS) entry which is preliminary data.</text>
</comment>